<evidence type="ECO:0000313" key="2">
    <source>
        <dbReference type="EMBL" id="KAL2789382.1"/>
    </source>
</evidence>
<dbReference type="Proteomes" id="UP001610563">
    <property type="component" value="Unassembled WGS sequence"/>
</dbReference>
<dbReference type="EMBL" id="JBFTWV010000065">
    <property type="protein sequence ID" value="KAL2789382.1"/>
    <property type="molecule type" value="Genomic_DNA"/>
</dbReference>
<comment type="caution">
    <text evidence="2">The sequence shown here is derived from an EMBL/GenBank/DDBJ whole genome shotgun (WGS) entry which is preliminary data.</text>
</comment>
<reference evidence="2 3" key="1">
    <citation type="submission" date="2024-07" db="EMBL/GenBank/DDBJ databases">
        <title>Section-level genome sequencing and comparative genomics of Aspergillus sections Usti and Cavernicolus.</title>
        <authorList>
            <consortium name="Lawrence Berkeley National Laboratory"/>
            <person name="Nybo J.L."/>
            <person name="Vesth T.C."/>
            <person name="Theobald S."/>
            <person name="Frisvad J.C."/>
            <person name="Larsen T.O."/>
            <person name="Kjaerboelling I."/>
            <person name="Rothschild-Mancinelli K."/>
            <person name="Lyhne E.K."/>
            <person name="Kogle M.E."/>
            <person name="Barry K."/>
            <person name="Clum A."/>
            <person name="Na H."/>
            <person name="Ledsgaard L."/>
            <person name="Lin J."/>
            <person name="Lipzen A."/>
            <person name="Kuo A."/>
            <person name="Riley R."/>
            <person name="Mondo S."/>
            <person name="Labutti K."/>
            <person name="Haridas S."/>
            <person name="Pangalinan J."/>
            <person name="Salamov A.A."/>
            <person name="Simmons B.A."/>
            <person name="Magnuson J.K."/>
            <person name="Chen J."/>
            <person name="Drula E."/>
            <person name="Henrissat B."/>
            <person name="Wiebenga A."/>
            <person name="Lubbers R.J."/>
            <person name="Gomes A.C."/>
            <person name="Makela M.R."/>
            <person name="Stajich J."/>
            <person name="Grigoriev I.V."/>
            <person name="Mortensen U.H."/>
            <person name="De Vries R.P."/>
            <person name="Baker S.E."/>
            <person name="Andersen M.R."/>
        </authorList>
    </citation>
    <scope>NUCLEOTIDE SEQUENCE [LARGE SCALE GENOMIC DNA]</scope>
    <source>
        <strain evidence="2 3">CBS 209.92</strain>
    </source>
</reference>
<evidence type="ECO:0008006" key="4">
    <source>
        <dbReference type="Google" id="ProtNLM"/>
    </source>
</evidence>
<evidence type="ECO:0000256" key="1">
    <source>
        <dbReference type="SAM" id="MobiDB-lite"/>
    </source>
</evidence>
<gene>
    <name evidence="2" type="ORF">BJX66DRAFT_339372</name>
</gene>
<feature type="compositionally biased region" description="Polar residues" evidence="1">
    <location>
        <begin position="1"/>
        <end position="19"/>
    </location>
</feature>
<sequence length="486" mass="55511">MPATPETTLSENRTNTCIPNGTAGADATNMGILATPDPTLYDHGLGEVTFTHNGSDMDILWETPCLDFNNLLYSSSLFIHGITLDNSLDTFISDRVLKTPRWSMFGCIFHSIAHVPMAMHLLIAISSMDLNQRCPEPAISLSVTRAHFRKGSEMLIQRMNFESEPDHFSTLSTWLFLYLCMTHRDILNRKAIDRLSMAIANYVQRYDLDRLSAGITSKEQALASTWPDQYRPAQPGLIGRLLLLLASEDIRMGFEQCGGHLANRLFSHEGMYWRLYSQQRYILERYWGQDYPECEVMHDVETAAAMELGHRVGLLVHKVNELSKDASDQAKPRDFEIEKGIFDTQTEYSSIFRLTQSSTAHRSPLLRVAEAAVISFYFVQLYYFRLTLKDWTVPTPPQIILTLAELMSLAHRAFNERDHWGHGIFDLPLSMAAIETKDRIHVEWIIPRISTMRFRTALSQVIFLQDQTSTRLSIARIRQILESPVT</sequence>
<protein>
    <recommendedName>
        <fullName evidence="4">C6 zinc finger domain protein</fullName>
    </recommendedName>
</protein>
<proteinExistence type="predicted"/>
<name>A0ABR4G1J0_9EURO</name>
<accession>A0ABR4G1J0</accession>
<evidence type="ECO:0000313" key="3">
    <source>
        <dbReference type="Proteomes" id="UP001610563"/>
    </source>
</evidence>
<organism evidence="2 3">
    <name type="scientific">Aspergillus keveii</name>
    <dbReference type="NCBI Taxonomy" id="714993"/>
    <lineage>
        <taxon>Eukaryota</taxon>
        <taxon>Fungi</taxon>
        <taxon>Dikarya</taxon>
        <taxon>Ascomycota</taxon>
        <taxon>Pezizomycotina</taxon>
        <taxon>Eurotiomycetes</taxon>
        <taxon>Eurotiomycetidae</taxon>
        <taxon>Eurotiales</taxon>
        <taxon>Aspergillaceae</taxon>
        <taxon>Aspergillus</taxon>
        <taxon>Aspergillus subgen. Nidulantes</taxon>
    </lineage>
</organism>
<feature type="region of interest" description="Disordered" evidence="1">
    <location>
        <begin position="1"/>
        <end position="20"/>
    </location>
</feature>
<keyword evidence="3" id="KW-1185">Reference proteome</keyword>